<name>A0ACC2R083_9NEOP</name>
<comment type="caution">
    <text evidence="1">The sequence shown here is derived from an EMBL/GenBank/DDBJ whole genome shotgun (WGS) entry which is preliminary data.</text>
</comment>
<sequence length="99" mass="11581">MPRKCLRKTERAQTNISQYEDAYEEVKRGTSVRSAVELHQINCMSLLRYLRKRDEAGTDHVGSQITIEKTIVIVIVFSMEQEQQLSKYITRCADIWMLT</sequence>
<dbReference type="EMBL" id="CM056783">
    <property type="protein sequence ID" value="KAJ8727166.1"/>
    <property type="molecule type" value="Genomic_DNA"/>
</dbReference>
<keyword evidence="2" id="KW-1185">Reference proteome</keyword>
<evidence type="ECO:0000313" key="2">
    <source>
        <dbReference type="Proteomes" id="UP001231649"/>
    </source>
</evidence>
<reference evidence="1" key="1">
    <citation type="submission" date="2023-03" db="EMBL/GenBank/DDBJ databases">
        <title>Chromosome-level genomes of two armyworms, Mythimna separata and Mythimna loreyi, provide insights into the biosynthesis and reception of sex pheromones.</title>
        <authorList>
            <person name="Zhao H."/>
        </authorList>
    </citation>
    <scope>NUCLEOTIDE SEQUENCE</scope>
    <source>
        <strain evidence="1">BeijingLab</strain>
    </source>
</reference>
<accession>A0ACC2R083</accession>
<evidence type="ECO:0000313" key="1">
    <source>
        <dbReference type="EMBL" id="KAJ8727166.1"/>
    </source>
</evidence>
<protein>
    <submittedName>
        <fullName evidence="1">Uncharacterized protein</fullName>
    </submittedName>
</protein>
<organism evidence="1 2">
    <name type="scientific">Mythimna loreyi</name>
    <dbReference type="NCBI Taxonomy" id="667449"/>
    <lineage>
        <taxon>Eukaryota</taxon>
        <taxon>Metazoa</taxon>
        <taxon>Ecdysozoa</taxon>
        <taxon>Arthropoda</taxon>
        <taxon>Hexapoda</taxon>
        <taxon>Insecta</taxon>
        <taxon>Pterygota</taxon>
        <taxon>Neoptera</taxon>
        <taxon>Endopterygota</taxon>
        <taxon>Lepidoptera</taxon>
        <taxon>Glossata</taxon>
        <taxon>Ditrysia</taxon>
        <taxon>Noctuoidea</taxon>
        <taxon>Noctuidae</taxon>
        <taxon>Noctuinae</taxon>
        <taxon>Hadenini</taxon>
        <taxon>Mythimna</taxon>
    </lineage>
</organism>
<gene>
    <name evidence="1" type="ORF">PYW08_015563</name>
</gene>
<dbReference type="Proteomes" id="UP001231649">
    <property type="component" value="Chromosome 7"/>
</dbReference>
<proteinExistence type="predicted"/>